<evidence type="ECO:0000313" key="4">
    <source>
        <dbReference type="Proteomes" id="UP000075476"/>
    </source>
</evidence>
<evidence type="ECO:0000256" key="2">
    <source>
        <dbReference type="SAM" id="SignalP"/>
    </source>
</evidence>
<dbReference type="CDD" id="cd01951">
    <property type="entry name" value="lectin_L-type"/>
    <property type="match status" value="1"/>
</dbReference>
<keyword evidence="2" id="KW-0732">Signal</keyword>
<sequence>MNLYFKKIIALLIMNILIMSTNLNTVFAVTKSKNVQSITSNSENVSDVEMKPSTDQKGNTEKVDLESKTNNIVENGEKNGVSSSSKNQEFLPIEGNFEIPSKANSVAEGDTVHVTNNNTGQLGAVWSKKQLDMTQNWKTEMSIQFDSLNLLNVADGMAFVLHNDPRGINATGDSGQSLGVWKTSPAGSTQDYIDNGWAIEFDFYHNGDGLDAIINENFGYMHIANSMTRSEFDGKGMVHKNLQYIYYLVMHGQHKLEIQWDAKFKNLTYRFLNEMGNVSWEENVHIDPMVVFGSNNVFWGFTGSTGAKAMHQTIKFKSIPQTIQAKTKRKTFVLGEKIKITDDNISEFLTIESGDNVKLKDSSYSFFANVVGDNQSIHIDLVDKYENEKEYVIPVNVYWGNSILLRGDNDYSIGAFTIDHDGKSNYISAAEGIARGDKDGNVHSQFADKQYFWIGRKIPNQSTQNLNDIKTDIVITALGNELAKEKIQSFNSGTQRIDVNSGDIIEVWHAESGKRNVLIVNGEETVQHAGLKNVYYEISKTTFTPLHVNQLTPKKVNIKNGTSNQELIEKLGDSIDLKGYENIRVERFKDKLPDTKKDGEQLIDVVVSETLKSGKKVEYIYTVTYIVNPVVTENIYSSDGNLLDTIQTELTYGVDSFSPEPKNRFEHDGIHYKYIGWLAGDQKPGEGVPQAGKPNTVKETTTFNYIFLDMKKLIKVTIPIEMIFSSNDKETGNIQSNNYYIENHSDEVNLNIKFVSMETKENAGIKLLTPSDKNPSLGIEESMRLNLVADGIERINSLNEISGITEIGTLNPKDKLMINFTGTYFGKITKDKKNTNHNLVFKFSVN</sequence>
<feature type="chain" id="PRO_5040726587" evidence="2">
    <location>
        <begin position="26"/>
        <end position="846"/>
    </location>
</feature>
<feature type="signal peptide" evidence="2">
    <location>
        <begin position="1"/>
        <end position="25"/>
    </location>
</feature>
<dbReference type="SUPFAM" id="SSF49899">
    <property type="entry name" value="Concanavalin A-like lectins/glucanases"/>
    <property type="match status" value="1"/>
</dbReference>
<dbReference type="Gene3D" id="2.60.120.200">
    <property type="match status" value="1"/>
</dbReference>
<reference evidence="3 4" key="1">
    <citation type="submission" date="2015-12" db="EMBL/GenBank/DDBJ databases">
        <title>Bacillus cereus Group isolate.</title>
        <authorList>
            <person name="Kovac J."/>
        </authorList>
    </citation>
    <scope>NUCLEOTIDE SEQUENCE [LARGE SCALE GENOMIC DNA]</scope>
    <source>
        <strain evidence="3 4">FSL K6-0073</strain>
    </source>
</reference>
<feature type="compositionally biased region" description="Basic and acidic residues" evidence="1">
    <location>
        <begin position="48"/>
        <end position="62"/>
    </location>
</feature>
<feature type="region of interest" description="Disordered" evidence="1">
    <location>
        <begin position="38"/>
        <end position="62"/>
    </location>
</feature>
<comment type="caution">
    <text evidence="3">The sequence shown here is derived from an EMBL/GenBank/DDBJ whole genome shotgun (WGS) entry which is preliminary data.</text>
</comment>
<dbReference type="InterPro" id="IPR056573">
    <property type="entry name" value="Lectin_L-type_dom"/>
</dbReference>
<evidence type="ECO:0000256" key="1">
    <source>
        <dbReference type="SAM" id="MobiDB-lite"/>
    </source>
</evidence>
<dbReference type="AlphaFoldDB" id="A0A9X0SJ00"/>
<protein>
    <submittedName>
        <fullName evidence="3">Uncharacterized protein</fullName>
    </submittedName>
</protein>
<dbReference type="Pfam" id="PF18483">
    <property type="entry name" value="Lectin_L-type_dom"/>
    <property type="match status" value="1"/>
</dbReference>
<evidence type="ECO:0000313" key="3">
    <source>
        <dbReference type="EMBL" id="KXY25965.1"/>
    </source>
</evidence>
<name>A0A9X0SJ00_BACCE</name>
<accession>A0A9X0SJ00</accession>
<proteinExistence type="predicted"/>
<dbReference type="InterPro" id="IPR013320">
    <property type="entry name" value="ConA-like_dom_sf"/>
</dbReference>
<gene>
    <name evidence="3" type="ORF">AT268_14315</name>
</gene>
<dbReference type="EMBL" id="LOMO01000284">
    <property type="protein sequence ID" value="KXY25965.1"/>
    <property type="molecule type" value="Genomic_DNA"/>
</dbReference>
<dbReference type="Proteomes" id="UP000075476">
    <property type="component" value="Unassembled WGS sequence"/>
</dbReference>
<organism evidence="3 4">
    <name type="scientific">Bacillus cereus</name>
    <dbReference type="NCBI Taxonomy" id="1396"/>
    <lineage>
        <taxon>Bacteria</taxon>
        <taxon>Bacillati</taxon>
        <taxon>Bacillota</taxon>
        <taxon>Bacilli</taxon>
        <taxon>Bacillales</taxon>
        <taxon>Bacillaceae</taxon>
        <taxon>Bacillus</taxon>
        <taxon>Bacillus cereus group</taxon>
    </lineage>
</organism>